<dbReference type="SUPFAM" id="SSF52172">
    <property type="entry name" value="CheY-like"/>
    <property type="match status" value="1"/>
</dbReference>
<dbReference type="SUPFAM" id="SSF46894">
    <property type="entry name" value="C-terminal effector domain of the bipartite response regulators"/>
    <property type="match status" value="1"/>
</dbReference>
<dbReference type="InterPro" id="IPR036388">
    <property type="entry name" value="WH-like_DNA-bd_sf"/>
</dbReference>
<keyword evidence="3 7" id="KW-0238">DNA-binding</keyword>
<comment type="function">
    <text evidence="5">May play the central regulatory role in sporulation. It may be an element of the effector pathway responsible for the activation of sporulation genes in response to nutritional stress. Spo0A may act in concert with spo0H (a sigma factor) to control the expression of some genes that are critical to the sporulation process.</text>
</comment>
<dbReference type="CDD" id="cd00383">
    <property type="entry name" value="trans_reg_C"/>
    <property type="match status" value="1"/>
</dbReference>
<dbReference type="PANTHER" id="PTHR48111">
    <property type="entry name" value="REGULATOR OF RPOS"/>
    <property type="match status" value="1"/>
</dbReference>
<feature type="domain" description="Response regulatory" evidence="8">
    <location>
        <begin position="3"/>
        <end position="116"/>
    </location>
</feature>
<dbReference type="InterPro" id="IPR016032">
    <property type="entry name" value="Sig_transdc_resp-reg_C-effctor"/>
</dbReference>
<evidence type="ECO:0000256" key="3">
    <source>
        <dbReference type="ARBA" id="ARBA00023125"/>
    </source>
</evidence>
<dbReference type="Pfam" id="PF00072">
    <property type="entry name" value="Response_reg"/>
    <property type="match status" value="1"/>
</dbReference>
<evidence type="ECO:0000256" key="2">
    <source>
        <dbReference type="ARBA" id="ARBA00023015"/>
    </source>
</evidence>
<evidence type="ECO:0000259" key="9">
    <source>
        <dbReference type="PROSITE" id="PS51755"/>
    </source>
</evidence>
<name>A0ABY8R3R3_PARBF</name>
<evidence type="ECO:0000256" key="4">
    <source>
        <dbReference type="ARBA" id="ARBA00023163"/>
    </source>
</evidence>
<keyword evidence="11" id="KW-1185">Reference proteome</keyword>
<organism evidence="10 11">
    <name type="scientific">Paraclostridium bifermentans</name>
    <name type="common">Clostridium bifermentans</name>
    <dbReference type="NCBI Taxonomy" id="1490"/>
    <lineage>
        <taxon>Bacteria</taxon>
        <taxon>Bacillati</taxon>
        <taxon>Bacillota</taxon>
        <taxon>Clostridia</taxon>
        <taxon>Peptostreptococcales</taxon>
        <taxon>Peptostreptococcaceae</taxon>
        <taxon>Paraclostridium</taxon>
    </lineage>
</organism>
<dbReference type="Gene3D" id="1.10.10.10">
    <property type="entry name" value="Winged helix-like DNA-binding domain superfamily/Winged helix DNA-binding domain"/>
    <property type="match status" value="1"/>
</dbReference>
<evidence type="ECO:0000256" key="1">
    <source>
        <dbReference type="ARBA" id="ARBA00018672"/>
    </source>
</evidence>
<gene>
    <name evidence="10" type="ORF">QJS64_15270</name>
</gene>
<dbReference type="SMART" id="SM00448">
    <property type="entry name" value="REC"/>
    <property type="match status" value="1"/>
</dbReference>
<protein>
    <recommendedName>
        <fullName evidence="1">Stage 0 sporulation protein A homolog</fullName>
    </recommendedName>
</protein>
<dbReference type="PANTHER" id="PTHR48111:SF43">
    <property type="entry name" value="STAGE 0 SPORULATION PROTEIN A HOMOLOG"/>
    <property type="match status" value="1"/>
</dbReference>
<keyword evidence="6" id="KW-0597">Phosphoprotein</keyword>
<dbReference type="EMBL" id="CP124685">
    <property type="protein sequence ID" value="WGX75357.1"/>
    <property type="molecule type" value="Genomic_DNA"/>
</dbReference>
<dbReference type="InterPro" id="IPR001867">
    <property type="entry name" value="OmpR/PhoB-type_DNA-bd"/>
</dbReference>
<reference evidence="10 11" key="1">
    <citation type="submission" date="2023-04" db="EMBL/GenBank/DDBJ databases">
        <title>Bacteria Genome Submission.</title>
        <authorList>
            <person name="Isaac P."/>
        </authorList>
    </citation>
    <scope>NUCLEOTIDE SEQUENCE [LARGE SCALE GENOMIC DNA]</scope>
    <source>
        <strain evidence="10 11">SampleS7P1</strain>
    </source>
</reference>
<evidence type="ECO:0000256" key="5">
    <source>
        <dbReference type="ARBA" id="ARBA00024867"/>
    </source>
</evidence>
<feature type="domain" description="OmpR/PhoB-type" evidence="9">
    <location>
        <begin position="128"/>
        <end position="226"/>
    </location>
</feature>
<keyword evidence="2" id="KW-0805">Transcription regulation</keyword>
<dbReference type="SMART" id="SM00862">
    <property type="entry name" value="Trans_reg_C"/>
    <property type="match status" value="1"/>
</dbReference>
<dbReference type="Gene3D" id="6.10.250.690">
    <property type="match status" value="1"/>
</dbReference>
<dbReference type="InterPro" id="IPR011006">
    <property type="entry name" value="CheY-like_superfamily"/>
</dbReference>
<dbReference type="Proteomes" id="UP001239169">
    <property type="component" value="Chromosome"/>
</dbReference>
<evidence type="ECO:0000259" key="8">
    <source>
        <dbReference type="PROSITE" id="PS50110"/>
    </source>
</evidence>
<feature type="modified residue" description="4-aspartylphosphate" evidence="6">
    <location>
        <position position="52"/>
    </location>
</feature>
<evidence type="ECO:0000256" key="7">
    <source>
        <dbReference type="PROSITE-ProRule" id="PRU01091"/>
    </source>
</evidence>
<dbReference type="PROSITE" id="PS50110">
    <property type="entry name" value="RESPONSE_REGULATORY"/>
    <property type="match status" value="1"/>
</dbReference>
<sequence>MIDIFLVEDDKALSREIHMCLSKWGYRTHEAKNLDNIAEEVIAINPKLVLMDINLPFYDGFYWCNKIRNILKVPIIFISSRDNDMDIVMSINMGADDYIIKPFSTQVLVAKVQAILRRTYSYNNSLKVDIVKYKDVILNILESKIYFNDQFVELSKNEFKIINILMDNQGSIVSRDTIIEELWDSEEFISENTLTVNINRLRKTLENIGLSDFIVTKKGQGIIYNEF</sequence>
<evidence type="ECO:0000313" key="11">
    <source>
        <dbReference type="Proteomes" id="UP001239169"/>
    </source>
</evidence>
<feature type="DNA-binding region" description="OmpR/PhoB-type" evidence="7">
    <location>
        <begin position="128"/>
        <end position="226"/>
    </location>
</feature>
<evidence type="ECO:0000256" key="6">
    <source>
        <dbReference type="PROSITE-ProRule" id="PRU00169"/>
    </source>
</evidence>
<evidence type="ECO:0000313" key="10">
    <source>
        <dbReference type="EMBL" id="WGX75357.1"/>
    </source>
</evidence>
<keyword evidence="4" id="KW-0804">Transcription</keyword>
<accession>A0ABY8R3R3</accession>
<dbReference type="PROSITE" id="PS51755">
    <property type="entry name" value="OMPR_PHOB"/>
    <property type="match status" value="1"/>
</dbReference>
<dbReference type="Pfam" id="PF00486">
    <property type="entry name" value="Trans_reg_C"/>
    <property type="match status" value="1"/>
</dbReference>
<dbReference type="Gene3D" id="3.40.50.2300">
    <property type="match status" value="1"/>
</dbReference>
<proteinExistence type="predicted"/>
<dbReference type="InterPro" id="IPR001789">
    <property type="entry name" value="Sig_transdc_resp-reg_receiver"/>
</dbReference>
<dbReference type="InterPro" id="IPR039420">
    <property type="entry name" value="WalR-like"/>
</dbReference>